<dbReference type="GO" id="GO:0016020">
    <property type="term" value="C:membrane"/>
    <property type="evidence" value="ECO:0007669"/>
    <property type="project" value="InterPro"/>
</dbReference>
<dbReference type="GO" id="GO:0007030">
    <property type="term" value="P:Golgi organization"/>
    <property type="evidence" value="ECO:0007669"/>
    <property type="project" value="InterPro"/>
</dbReference>
<dbReference type="Pfam" id="PF25247">
    <property type="entry name" value="LbH_GLGC"/>
    <property type="match status" value="1"/>
</dbReference>
<protein>
    <submittedName>
        <fullName evidence="1 2">Uncharacterized protein</fullName>
    </submittedName>
</protein>
<evidence type="ECO:0000313" key="3">
    <source>
        <dbReference type="Proteomes" id="UP000002051"/>
    </source>
</evidence>
<dbReference type="PaxDb" id="3880-AES82018"/>
<dbReference type="GO" id="GO:0008878">
    <property type="term" value="F:glucose-1-phosphate adenylyltransferase activity"/>
    <property type="evidence" value="ECO:0000318"/>
    <property type="project" value="GO_Central"/>
</dbReference>
<proteinExistence type="predicted"/>
<reference evidence="1 3" key="1">
    <citation type="journal article" date="2011" name="Nature">
        <title>The Medicago genome provides insight into the evolution of rhizobial symbioses.</title>
        <authorList>
            <person name="Young N.D."/>
            <person name="Debelle F."/>
            <person name="Oldroyd G.E."/>
            <person name="Geurts R."/>
            <person name="Cannon S.B."/>
            <person name="Udvardi M.K."/>
            <person name="Benedito V.A."/>
            <person name="Mayer K.F."/>
            <person name="Gouzy J."/>
            <person name="Schoof H."/>
            <person name="Van de Peer Y."/>
            <person name="Proost S."/>
            <person name="Cook D.R."/>
            <person name="Meyers B.C."/>
            <person name="Spannagl M."/>
            <person name="Cheung F."/>
            <person name="De Mita S."/>
            <person name="Krishnakumar V."/>
            <person name="Gundlach H."/>
            <person name="Zhou S."/>
            <person name="Mudge J."/>
            <person name="Bharti A.K."/>
            <person name="Murray J.D."/>
            <person name="Naoumkina M.A."/>
            <person name="Rosen B."/>
            <person name="Silverstein K.A."/>
            <person name="Tang H."/>
            <person name="Rombauts S."/>
            <person name="Zhao P.X."/>
            <person name="Zhou P."/>
            <person name="Barbe V."/>
            <person name="Bardou P."/>
            <person name="Bechner M."/>
            <person name="Bellec A."/>
            <person name="Berger A."/>
            <person name="Berges H."/>
            <person name="Bidwell S."/>
            <person name="Bisseling T."/>
            <person name="Choisne N."/>
            <person name="Couloux A."/>
            <person name="Denny R."/>
            <person name="Deshpande S."/>
            <person name="Dai X."/>
            <person name="Doyle J.J."/>
            <person name="Dudez A.M."/>
            <person name="Farmer A.D."/>
            <person name="Fouteau S."/>
            <person name="Franken C."/>
            <person name="Gibelin C."/>
            <person name="Gish J."/>
            <person name="Goldstein S."/>
            <person name="Gonzalez A.J."/>
            <person name="Green P.J."/>
            <person name="Hallab A."/>
            <person name="Hartog M."/>
            <person name="Hua A."/>
            <person name="Humphray S.J."/>
            <person name="Jeong D.H."/>
            <person name="Jing Y."/>
            <person name="Jocker A."/>
            <person name="Kenton S.M."/>
            <person name="Kim D.J."/>
            <person name="Klee K."/>
            <person name="Lai H."/>
            <person name="Lang C."/>
            <person name="Lin S."/>
            <person name="Macmil S.L."/>
            <person name="Magdelenat G."/>
            <person name="Matthews L."/>
            <person name="McCorrison J."/>
            <person name="Monaghan E.L."/>
            <person name="Mun J.H."/>
            <person name="Najar F.Z."/>
            <person name="Nicholson C."/>
            <person name="Noirot C."/>
            <person name="O'Bleness M."/>
            <person name="Paule C.R."/>
            <person name="Poulain J."/>
            <person name="Prion F."/>
            <person name="Qin B."/>
            <person name="Qu C."/>
            <person name="Retzel E.F."/>
            <person name="Riddle C."/>
            <person name="Sallet E."/>
            <person name="Samain S."/>
            <person name="Samson N."/>
            <person name="Sanders I."/>
            <person name="Saurat O."/>
            <person name="Scarpelli C."/>
            <person name="Schiex T."/>
            <person name="Segurens B."/>
            <person name="Severin A.J."/>
            <person name="Sherrier D.J."/>
            <person name="Shi R."/>
            <person name="Sims S."/>
            <person name="Singer S.R."/>
            <person name="Sinharoy S."/>
            <person name="Sterck L."/>
            <person name="Viollet A."/>
            <person name="Wang B.B."/>
            <person name="Wang K."/>
            <person name="Wang M."/>
            <person name="Wang X."/>
            <person name="Warfsmann J."/>
            <person name="Weissenbach J."/>
            <person name="White D.D."/>
            <person name="White J.D."/>
            <person name="Wiley G.B."/>
            <person name="Wincker P."/>
            <person name="Xing Y."/>
            <person name="Yang L."/>
            <person name="Yao Z."/>
            <person name="Ying F."/>
            <person name="Zhai J."/>
            <person name="Zhou L."/>
            <person name="Zuber A."/>
            <person name="Denarie J."/>
            <person name="Dixon R.A."/>
            <person name="May G.D."/>
            <person name="Schwartz D.C."/>
            <person name="Rogers J."/>
            <person name="Quetier F."/>
            <person name="Town C.D."/>
            <person name="Roe B.A."/>
        </authorList>
    </citation>
    <scope>NUCLEOTIDE SEQUENCE [LARGE SCALE GENOMIC DNA]</scope>
    <source>
        <strain evidence="1">A17</strain>
        <strain evidence="2 3">cv. Jemalong A17</strain>
    </source>
</reference>
<dbReference type="eggNOG" id="KOG1322">
    <property type="taxonomic scope" value="Eukaryota"/>
</dbReference>
<dbReference type="GO" id="GO:0019252">
    <property type="term" value="P:starch biosynthetic process"/>
    <property type="evidence" value="ECO:0000318"/>
    <property type="project" value="GO_Central"/>
</dbReference>
<keyword evidence="3" id="KW-1185">Reference proteome</keyword>
<reference evidence="1 3" key="2">
    <citation type="journal article" date="2014" name="BMC Genomics">
        <title>An improved genome release (version Mt4.0) for the model legume Medicago truncatula.</title>
        <authorList>
            <person name="Tang H."/>
            <person name="Krishnakumar V."/>
            <person name="Bidwell S."/>
            <person name="Rosen B."/>
            <person name="Chan A."/>
            <person name="Zhou S."/>
            <person name="Gentzbittel L."/>
            <person name="Childs K.L."/>
            <person name="Yandell M."/>
            <person name="Gundlach H."/>
            <person name="Mayer K.F."/>
            <person name="Schwartz D.C."/>
            <person name="Town C.D."/>
        </authorList>
    </citation>
    <scope>GENOME REANNOTATION</scope>
    <source>
        <strain evidence="2 3">cv. Jemalong A17</strain>
    </source>
</reference>
<dbReference type="EMBL" id="CM001223">
    <property type="protein sequence ID" value="AES82018.2"/>
    <property type="molecule type" value="Genomic_DNA"/>
</dbReference>
<dbReference type="HOGENOM" id="CLU_1216359_0_0_1"/>
<accession>A0A0C3WEG6</accession>
<dbReference type="EnsemblPlants" id="AES82018">
    <property type="protein sequence ID" value="AES82018"/>
    <property type="gene ID" value="MTR_7g104380"/>
</dbReference>
<dbReference type="GO" id="GO:0015031">
    <property type="term" value="P:protein transport"/>
    <property type="evidence" value="ECO:0007669"/>
    <property type="project" value="InterPro"/>
</dbReference>
<dbReference type="Gene3D" id="2.160.10.10">
    <property type="entry name" value="Hexapeptide repeat proteins"/>
    <property type="match status" value="1"/>
</dbReference>
<sequence length="228" mass="26041">MDLNFSFYDRSSSVYTQSQYLPPSKMLDVDITDSVIGEGCAIKNCKIFHSVVGLQSSERKEIHEKLDKWFMILDSCGFGKVPLNLHVFDFLANSILREVLFTIQKGKPGAFSPGRPEFLKNYKSSLEFLAYLEGYCTSRSVVAKFRSEAIYTEFMKQSWSLDSVLTTSSPVPVQNLDPSEVNYQDLTLKSNVTLLESLRLCWREENGCIVTCWQDMSLFSTTAWRARK</sequence>
<accession>G7L621</accession>
<dbReference type="Proteomes" id="UP000002051">
    <property type="component" value="Unassembled WGS sequence"/>
</dbReference>
<dbReference type="STRING" id="3880.G7L621"/>
<dbReference type="PANTHER" id="PTHR12961">
    <property type="entry name" value="CONSERVED OLIGOMERIC GOLGI COMPLEX COMPONENT 2"/>
    <property type="match status" value="1"/>
</dbReference>
<evidence type="ECO:0000313" key="2">
    <source>
        <dbReference type="EnsemblPlants" id="AES82018"/>
    </source>
</evidence>
<dbReference type="GO" id="GO:0010170">
    <property type="term" value="C:glucose-1-phosphate adenylyltransferase complex"/>
    <property type="evidence" value="ECO:0000318"/>
    <property type="project" value="GO_Central"/>
</dbReference>
<organism evidence="1 3">
    <name type="scientific">Medicago truncatula</name>
    <name type="common">Barrel medic</name>
    <name type="synonym">Medicago tribuloides</name>
    <dbReference type="NCBI Taxonomy" id="3880"/>
    <lineage>
        <taxon>Eukaryota</taxon>
        <taxon>Viridiplantae</taxon>
        <taxon>Streptophyta</taxon>
        <taxon>Embryophyta</taxon>
        <taxon>Tracheophyta</taxon>
        <taxon>Spermatophyta</taxon>
        <taxon>Magnoliopsida</taxon>
        <taxon>eudicotyledons</taxon>
        <taxon>Gunneridae</taxon>
        <taxon>Pentapetalae</taxon>
        <taxon>rosids</taxon>
        <taxon>fabids</taxon>
        <taxon>Fabales</taxon>
        <taxon>Fabaceae</taxon>
        <taxon>Papilionoideae</taxon>
        <taxon>50 kb inversion clade</taxon>
        <taxon>NPAAA clade</taxon>
        <taxon>Hologalegina</taxon>
        <taxon>IRL clade</taxon>
        <taxon>Trifolieae</taxon>
        <taxon>Medicago</taxon>
    </lineage>
</organism>
<name>G7L621_MEDTR</name>
<dbReference type="eggNOG" id="KOG2307">
    <property type="taxonomic scope" value="Eukaryota"/>
</dbReference>
<gene>
    <name evidence="1" type="ordered locus">MTR_7g104380</name>
</gene>
<evidence type="ECO:0000313" key="1">
    <source>
        <dbReference type="EMBL" id="AES82018.2"/>
    </source>
</evidence>
<dbReference type="PANTHER" id="PTHR12961:SF0">
    <property type="entry name" value="CONSERVED OLIGOMERIC GOLGI COMPLEX SUBUNIT 2"/>
    <property type="match status" value="1"/>
</dbReference>
<dbReference type="AlphaFoldDB" id="G7L621"/>
<reference evidence="2" key="3">
    <citation type="submission" date="2015-04" db="UniProtKB">
        <authorList>
            <consortium name="EnsemblPlants"/>
        </authorList>
    </citation>
    <scope>IDENTIFICATION</scope>
    <source>
        <strain evidence="2">cv. Jemalong A17</strain>
    </source>
</reference>
<dbReference type="InterPro" id="IPR009316">
    <property type="entry name" value="COG2"/>
</dbReference>